<keyword evidence="1" id="KW-0805">Transcription regulation</keyword>
<dbReference type="SUPFAM" id="SSF51306">
    <property type="entry name" value="LexA/Signal peptidase"/>
    <property type="match status" value="1"/>
</dbReference>
<dbReference type="OrthoDB" id="9791537at2"/>
<reference evidence="5 6" key="1">
    <citation type="submission" date="2016-09" db="EMBL/GenBank/DDBJ databases">
        <title>Chromobacterium muskegensis sp. nov., an insecticidal bacterium isolated from Sphagnum bogs.</title>
        <authorList>
            <person name="Sparks M.E."/>
            <person name="Blackburn M.B."/>
            <person name="Gundersen-Rindal D.E."/>
            <person name="Mitchell A."/>
            <person name="Farrar R."/>
            <person name="Kuhar D."/>
        </authorList>
    </citation>
    <scope>NUCLEOTIDE SEQUENCE [LARGE SCALE GENOMIC DNA]</scope>
    <source>
        <strain evidence="5 6">37-2</strain>
    </source>
</reference>
<dbReference type="SUPFAM" id="SSF47413">
    <property type="entry name" value="lambda repressor-like DNA-binding domains"/>
    <property type="match status" value="1"/>
</dbReference>
<dbReference type="PANTHER" id="PTHR40661">
    <property type="match status" value="1"/>
</dbReference>
<name>A0A1S1WU18_9NEIS</name>
<dbReference type="RefSeq" id="WP_071117134.1">
    <property type="nucleotide sequence ID" value="NZ_MKCS01000004.1"/>
</dbReference>
<feature type="domain" description="HTH cro/C1-type" evidence="4">
    <location>
        <begin position="8"/>
        <end position="63"/>
    </location>
</feature>
<dbReference type="InterPro" id="IPR039418">
    <property type="entry name" value="LexA-like"/>
</dbReference>
<accession>A0A1S1WU18</accession>
<comment type="caution">
    <text evidence="5">The sequence shown here is derived from an EMBL/GenBank/DDBJ whole genome shotgun (WGS) entry which is preliminary data.</text>
</comment>
<evidence type="ECO:0000313" key="6">
    <source>
        <dbReference type="Proteomes" id="UP000180088"/>
    </source>
</evidence>
<protein>
    <recommendedName>
        <fullName evidence="4">HTH cro/C1-type domain-containing protein</fullName>
    </recommendedName>
</protein>
<dbReference type="AlphaFoldDB" id="A0A1S1WU18"/>
<evidence type="ECO:0000259" key="4">
    <source>
        <dbReference type="PROSITE" id="PS50943"/>
    </source>
</evidence>
<evidence type="ECO:0000256" key="2">
    <source>
        <dbReference type="ARBA" id="ARBA00023125"/>
    </source>
</evidence>
<gene>
    <name evidence="5" type="ORF">BI347_22165</name>
</gene>
<dbReference type="InterPro" id="IPR010982">
    <property type="entry name" value="Lambda_DNA-bd_dom_sf"/>
</dbReference>
<keyword evidence="2" id="KW-0238">DNA-binding</keyword>
<dbReference type="GO" id="GO:0003677">
    <property type="term" value="F:DNA binding"/>
    <property type="evidence" value="ECO:0007669"/>
    <property type="project" value="UniProtKB-KW"/>
</dbReference>
<evidence type="ECO:0000256" key="1">
    <source>
        <dbReference type="ARBA" id="ARBA00023015"/>
    </source>
</evidence>
<dbReference type="Proteomes" id="UP000180088">
    <property type="component" value="Unassembled WGS sequence"/>
</dbReference>
<keyword evidence="3" id="KW-0804">Transcription</keyword>
<dbReference type="InterPro" id="IPR015927">
    <property type="entry name" value="Peptidase_S24_S26A/B/C"/>
</dbReference>
<dbReference type="PANTHER" id="PTHR40661:SF1">
    <property type="entry name" value="HTH CRO_C1-TYPE DOMAIN-CONTAINING PROTEIN"/>
    <property type="match status" value="1"/>
</dbReference>
<dbReference type="SMART" id="SM00530">
    <property type="entry name" value="HTH_XRE"/>
    <property type="match status" value="1"/>
</dbReference>
<dbReference type="Gene3D" id="2.10.109.10">
    <property type="entry name" value="Umud Fragment, subunit A"/>
    <property type="match status" value="1"/>
</dbReference>
<dbReference type="CDD" id="cd00093">
    <property type="entry name" value="HTH_XRE"/>
    <property type="match status" value="1"/>
</dbReference>
<proteinExistence type="predicted"/>
<dbReference type="EMBL" id="MKCS01000004">
    <property type="protein sequence ID" value="OHX10484.1"/>
    <property type="molecule type" value="Genomic_DNA"/>
</dbReference>
<organism evidence="5 6">
    <name type="scientific">Chromobacterium sphagni</name>
    <dbReference type="NCBI Taxonomy" id="1903179"/>
    <lineage>
        <taxon>Bacteria</taxon>
        <taxon>Pseudomonadati</taxon>
        <taxon>Pseudomonadota</taxon>
        <taxon>Betaproteobacteria</taxon>
        <taxon>Neisseriales</taxon>
        <taxon>Chromobacteriaceae</taxon>
        <taxon>Chromobacterium</taxon>
    </lineage>
</organism>
<dbReference type="CDD" id="cd06529">
    <property type="entry name" value="S24_LexA-like"/>
    <property type="match status" value="1"/>
</dbReference>
<dbReference type="InterPro" id="IPR036286">
    <property type="entry name" value="LexA/Signal_pep-like_sf"/>
</dbReference>
<dbReference type="Gene3D" id="1.10.260.40">
    <property type="entry name" value="lambda repressor-like DNA-binding domains"/>
    <property type="match status" value="1"/>
</dbReference>
<sequence>MINIGGRISTIRTAQGLSLREVCNRLGWEHTPRLSQYENNNREPTLAVLESIADVLGVSLQELLFGQENTTTATHIDESGTVHIELHRPTSSGIWQAYGKIITLNKDMLDSGTQINALRAMQIENDQMEPYLSKGDFALIDTRCHEIIDGAVYLIAFGNSCVIRRAYSMPADSLLLNPDNQRHPPMNTSTHAIQVLGRVIWRGG</sequence>
<dbReference type="Pfam" id="PF01381">
    <property type="entry name" value="HTH_3"/>
    <property type="match status" value="1"/>
</dbReference>
<evidence type="ECO:0000313" key="5">
    <source>
        <dbReference type="EMBL" id="OHX10484.1"/>
    </source>
</evidence>
<dbReference type="STRING" id="1903179.BI347_22165"/>
<dbReference type="PROSITE" id="PS50943">
    <property type="entry name" value="HTH_CROC1"/>
    <property type="match status" value="1"/>
</dbReference>
<dbReference type="Pfam" id="PF00717">
    <property type="entry name" value="Peptidase_S24"/>
    <property type="match status" value="1"/>
</dbReference>
<dbReference type="InterPro" id="IPR001387">
    <property type="entry name" value="Cro/C1-type_HTH"/>
</dbReference>
<evidence type="ECO:0000256" key="3">
    <source>
        <dbReference type="ARBA" id="ARBA00023163"/>
    </source>
</evidence>